<evidence type="ECO:0000313" key="9">
    <source>
        <dbReference type="EMBL" id="KAG8470317.1"/>
    </source>
</evidence>
<comment type="caution">
    <text evidence="9">The sequence shown here is derived from an EMBL/GenBank/DDBJ whole genome shotgun (WGS) entry which is preliminary data.</text>
</comment>
<dbReference type="InterPro" id="IPR018108">
    <property type="entry name" value="MCP_transmembrane"/>
</dbReference>
<gene>
    <name evidence="9" type="ORF">KFE25_008738</name>
</gene>
<reference evidence="9" key="1">
    <citation type="submission" date="2021-05" db="EMBL/GenBank/DDBJ databases">
        <title>The genome of the haptophyte Pavlova lutheri (Diacronema luteri, Pavlovales) - a model for lipid biosynthesis in eukaryotic algae.</title>
        <authorList>
            <person name="Hulatt C.J."/>
            <person name="Posewitz M.C."/>
        </authorList>
    </citation>
    <scope>NUCLEOTIDE SEQUENCE</scope>
    <source>
        <strain evidence="9">NIVA-4/92</strain>
    </source>
</reference>
<keyword evidence="3 6" id="KW-0812">Transmembrane</keyword>
<feature type="transmembrane region" description="Helical" evidence="8">
    <location>
        <begin position="69"/>
        <end position="89"/>
    </location>
</feature>
<comment type="similarity">
    <text evidence="7">Belongs to the mitochondrial carrier (TC 2.A.29) family.</text>
</comment>
<dbReference type="PANTHER" id="PTHR24089">
    <property type="entry name" value="SOLUTE CARRIER FAMILY 25"/>
    <property type="match status" value="1"/>
</dbReference>
<sequence length="322" mass="33720">MSRRENVADETLAGAVAGIASRMASAPFDVLKIRMQLSTSAVTFSSVGGPGSAGELVALAGQIARREGVLAFWSGNMPALCLYAAYSAVQFGCFGTLKRALEHELPSPFLVGLCAGAGAGALATVATFPLDVLRTRGAALGLRRDEHTLARACMLAARSPVSTARDLYRGMSPALAQIMPLMGLNFALYEVLRSVAPTESLSALGAYGAASGIASKLVVYPLDLAKKRLQMQGVHVCNEARARTGVAKLPTYRNLAHCLADVCRVEGVPGLFRGVLPGLLKAAPASGASFLTFEAVRRFLHAGSPPADPRVRRLLPSEDGSR</sequence>
<dbReference type="PRINTS" id="PR00926">
    <property type="entry name" value="MITOCARRIER"/>
</dbReference>
<keyword evidence="8" id="KW-1133">Transmembrane helix</keyword>
<dbReference type="GO" id="GO:0055085">
    <property type="term" value="P:transmembrane transport"/>
    <property type="evidence" value="ECO:0007669"/>
    <property type="project" value="InterPro"/>
</dbReference>
<accession>A0A8J6CCW8</accession>
<dbReference type="EMBL" id="JAGTXO010000001">
    <property type="protein sequence ID" value="KAG8470317.1"/>
    <property type="molecule type" value="Genomic_DNA"/>
</dbReference>
<dbReference type="SUPFAM" id="SSF103506">
    <property type="entry name" value="Mitochondrial carrier"/>
    <property type="match status" value="1"/>
</dbReference>
<keyword evidence="2 7" id="KW-0813">Transport</keyword>
<name>A0A8J6CCW8_DIALT</name>
<keyword evidence="10" id="KW-1185">Reference proteome</keyword>
<evidence type="ECO:0000256" key="5">
    <source>
        <dbReference type="ARBA" id="ARBA00023136"/>
    </source>
</evidence>
<dbReference type="Pfam" id="PF00153">
    <property type="entry name" value="Mito_carr"/>
    <property type="match status" value="3"/>
</dbReference>
<evidence type="ECO:0000256" key="3">
    <source>
        <dbReference type="ARBA" id="ARBA00022692"/>
    </source>
</evidence>
<dbReference type="OMA" id="MYVCYGA"/>
<keyword evidence="5 6" id="KW-0472">Membrane</keyword>
<dbReference type="PROSITE" id="PS50920">
    <property type="entry name" value="SOLCAR"/>
    <property type="match status" value="3"/>
</dbReference>
<feature type="repeat" description="Solcar" evidence="6">
    <location>
        <begin position="107"/>
        <end position="195"/>
    </location>
</feature>
<feature type="repeat" description="Solcar" evidence="6">
    <location>
        <begin position="5"/>
        <end position="100"/>
    </location>
</feature>
<evidence type="ECO:0000256" key="7">
    <source>
        <dbReference type="RuleBase" id="RU000488"/>
    </source>
</evidence>
<evidence type="ECO:0000256" key="1">
    <source>
        <dbReference type="ARBA" id="ARBA00004141"/>
    </source>
</evidence>
<dbReference type="GO" id="GO:0016020">
    <property type="term" value="C:membrane"/>
    <property type="evidence" value="ECO:0007669"/>
    <property type="project" value="UniProtKB-SubCell"/>
</dbReference>
<dbReference type="OrthoDB" id="18574at2759"/>
<evidence type="ECO:0000256" key="8">
    <source>
        <dbReference type="SAM" id="Phobius"/>
    </source>
</evidence>
<dbReference type="Proteomes" id="UP000751190">
    <property type="component" value="Unassembled WGS sequence"/>
</dbReference>
<evidence type="ECO:0000313" key="10">
    <source>
        <dbReference type="Proteomes" id="UP000751190"/>
    </source>
</evidence>
<comment type="subcellular location">
    <subcellularLocation>
        <location evidence="1">Membrane</location>
        <topology evidence="1">Multi-pass membrane protein</topology>
    </subcellularLocation>
</comment>
<organism evidence="9 10">
    <name type="scientific">Diacronema lutheri</name>
    <name type="common">Unicellular marine alga</name>
    <name type="synonym">Monochrysis lutheri</name>
    <dbReference type="NCBI Taxonomy" id="2081491"/>
    <lineage>
        <taxon>Eukaryota</taxon>
        <taxon>Haptista</taxon>
        <taxon>Haptophyta</taxon>
        <taxon>Pavlovophyceae</taxon>
        <taxon>Pavlovales</taxon>
        <taxon>Pavlovaceae</taxon>
        <taxon>Diacronema</taxon>
    </lineage>
</organism>
<keyword evidence="4" id="KW-0677">Repeat</keyword>
<dbReference type="InterPro" id="IPR023395">
    <property type="entry name" value="MCP_dom_sf"/>
</dbReference>
<dbReference type="AlphaFoldDB" id="A0A8J6CCW8"/>
<dbReference type="InterPro" id="IPR002067">
    <property type="entry name" value="MCP"/>
</dbReference>
<dbReference type="Gene3D" id="1.50.40.10">
    <property type="entry name" value="Mitochondrial carrier domain"/>
    <property type="match status" value="1"/>
</dbReference>
<feature type="transmembrane region" description="Helical" evidence="8">
    <location>
        <begin position="109"/>
        <end position="133"/>
    </location>
</feature>
<evidence type="ECO:0000256" key="6">
    <source>
        <dbReference type="PROSITE-ProRule" id="PRU00282"/>
    </source>
</evidence>
<feature type="repeat" description="Solcar" evidence="6">
    <location>
        <begin position="199"/>
        <end position="299"/>
    </location>
</feature>
<proteinExistence type="inferred from homology"/>
<protein>
    <submittedName>
        <fullName evidence="9">Uncharacterized protein</fullName>
    </submittedName>
</protein>
<evidence type="ECO:0000256" key="4">
    <source>
        <dbReference type="ARBA" id="ARBA00022737"/>
    </source>
</evidence>
<evidence type="ECO:0000256" key="2">
    <source>
        <dbReference type="ARBA" id="ARBA00022448"/>
    </source>
</evidence>